<keyword evidence="3" id="KW-0408">Iron</keyword>
<dbReference type="STRING" id="59561.AQZ59_00399"/>
<feature type="domain" description="Rieske" evidence="5">
    <location>
        <begin position="4"/>
        <end position="100"/>
    </location>
</feature>
<organism evidence="6 8">
    <name type="scientific">Trueperella bernardiae</name>
    <dbReference type="NCBI Taxonomy" id="59561"/>
    <lineage>
        <taxon>Bacteria</taxon>
        <taxon>Bacillati</taxon>
        <taxon>Actinomycetota</taxon>
        <taxon>Actinomycetes</taxon>
        <taxon>Actinomycetales</taxon>
        <taxon>Actinomycetaceae</taxon>
        <taxon>Trueperella</taxon>
    </lineage>
</organism>
<dbReference type="InterPro" id="IPR036922">
    <property type="entry name" value="Rieske_2Fe-2S_sf"/>
</dbReference>
<dbReference type="Gene3D" id="2.102.10.10">
    <property type="entry name" value="Rieske [2Fe-2S] iron-sulphur domain"/>
    <property type="match status" value="1"/>
</dbReference>
<proteinExistence type="predicted"/>
<dbReference type="GO" id="GO:0051537">
    <property type="term" value="F:2 iron, 2 sulfur cluster binding"/>
    <property type="evidence" value="ECO:0007669"/>
    <property type="project" value="UniProtKB-KW"/>
</dbReference>
<keyword evidence="4" id="KW-0411">Iron-sulfur</keyword>
<evidence type="ECO:0000256" key="1">
    <source>
        <dbReference type="ARBA" id="ARBA00022714"/>
    </source>
</evidence>
<keyword evidence="8" id="KW-1185">Reference proteome</keyword>
<evidence type="ECO:0000256" key="2">
    <source>
        <dbReference type="ARBA" id="ARBA00022723"/>
    </source>
</evidence>
<dbReference type="GO" id="GO:0046872">
    <property type="term" value="F:metal ion binding"/>
    <property type="evidence" value="ECO:0007669"/>
    <property type="project" value="UniProtKB-KW"/>
</dbReference>
<dbReference type="Proteomes" id="UP001225576">
    <property type="component" value="Unassembled WGS sequence"/>
</dbReference>
<dbReference type="EMBL" id="LNIZ01000001">
    <property type="protein sequence ID" value="KTF05089.1"/>
    <property type="molecule type" value="Genomic_DNA"/>
</dbReference>
<dbReference type="Proteomes" id="UP000054404">
    <property type="component" value="Unassembled WGS sequence"/>
</dbReference>
<dbReference type="PATRIC" id="fig|59561.3.peg.393"/>
<reference evidence="7" key="2">
    <citation type="submission" date="2023-05" db="EMBL/GenBank/DDBJ databases">
        <title>Genomic Catalog of Human Bladder Bacteria.</title>
        <authorList>
            <person name="Du J."/>
        </authorList>
    </citation>
    <scope>NUCLEOTIDE SEQUENCE</scope>
    <source>
        <strain evidence="7">UMB1304A</strain>
    </source>
</reference>
<keyword evidence="6" id="KW-0223">Dioxygenase</keyword>
<dbReference type="InterPro" id="IPR017941">
    <property type="entry name" value="Rieske_2Fe-2S"/>
</dbReference>
<dbReference type="GO" id="GO:0051213">
    <property type="term" value="F:dioxygenase activity"/>
    <property type="evidence" value="ECO:0007669"/>
    <property type="project" value="UniProtKB-KW"/>
</dbReference>
<evidence type="ECO:0000313" key="7">
    <source>
        <dbReference type="EMBL" id="MDK8602696.1"/>
    </source>
</evidence>
<protein>
    <submittedName>
        <fullName evidence="6">Biphenyl dioxygenase ferredoxin subunit</fullName>
    </submittedName>
    <submittedName>
        <fullName evidence="7">Non-heme iron oxygenase ferredoxin subunit</fullName>
    </submittedName>
</protein>
<dbReference type="AlphaFoldDB" id="A0A0W1KM09"/>
<sequence length="102" mass="11026">MSERPICSVSDVAPGTVEGFTMDGKDIAVIHTEAGRWFAMDDQCSHGRFKLSLGEVFDDEIECTRHGAAFSVETGEPLSPPATVPIQTYPVRVDGESVLLTL</sequence>
<comment type="caution">
    <text evidence="6">The sequence shown here is derived from an EMBL/GenBank/DDBJ whole genome shotgun (WGS) entry which is preliminary data.</text>
</comment>
<dbReference type="CDD" id="cd03528">
    <property type="entry name" value="Rieske_RO_ferredoxin"/>
    <property type="match status" value="1"/>
</dbReference>
<dbReference type="PANTHER" id="PTHR21496">
    <property type="entry name" value="FERREDOXIN-RELATED"/>
    <property type="match status" value="1"/>
</dbReference>
<keyword evidence="1" id="KW-0001">2Fe-2S</keyword>
<dbReference type="GO" id="GO:0016705">
    <property type="term" value="F:oxidoreductase activity, acting on paired donors, with incorporation or reduction of molecular oxygen"/>
    <property type="evidence" value="ECO:0007669"/>
    <property type="project" value="UniProtKB-ARBA"/>
</dbReference>
<dbReference type="EMBL" id="JASPDQ010000032">
    <property type="protein sequence ID" value="MDK8602696.1"/>
    <property type="molecule type" value="Genomic_DNA"/>
</dbReference>
<keyword evidence="2" id="KW-0479">Metal-binding</keyword>
<accession>A0A0W1KM09</accession>
<evidence type="ECO:0000313" key="8">
    <source>
        <dbReference type="Proteomes" id="UP000054404"/>
    </source>
</evidence>
<evidence type="ECO:0000259" key="5">
    <source>
        <dbReference type="PROSITE" id="PS51296"/>
    </source>
</evidence>
<dbReference type="SUPFAM" id="SSF50022">
    <property type="entry name" value="ISP domain"/>
    <property type="match status" value="1"/>
</dbReference>
<name>A0A0W1KM09_9ACTO</name>
<keyword evidence="6" id="KW-0560">Oxidoreductase</keyword>
<dbReference type="GO" id="GO:0004497">
    <property type="term" value="F:monooxygenase activity"/>
    <property type="evidence" value="ECO:0007669"/>
    <property type="project" value="UniProtKB-ARBA"/>
</dbReference>
<evidence type="ECO:0000313" key="6">
    <source>
        <dbReference type="EMBL" id="KTF05089.1"/>
    </source>
</evidence>
<gene>
    <name evidence="6" type="primary">bphA3</name>
    <name evidence="6" type="ORF">AQZ59_00399</name>
    <name evidence="7" type="ORF">QP858_09535</name>
</gene>
<dbReference type="RefSeq" id="WP_062612650.1">
    <property type="nucleotide sequence ID" value="NZ_CALTZF010000001.1"/>
</dbReference>
<evidence type="ECO:0000256" key="4">
    <source>
        <dbReference type="ARBA" id="ARBA00023014"/>
    </source>
</evidence>
<dbReference type="OrthoDB" id="147178at2"/>
<dbReference type="Pfam" id="PF00355">
    <property type="entry name" value="Rieske"/>
    <property type="match status" value="1"/>
</dbReference>
<dbReference type="PANTHER" id="PTHR21496:SF23">
    <property type="entry name" value="3-PHENYLPROPIONATE_CINNAMIC ACID DIOXYGENASE FERREDOXIN SUBUNIT"/>
    <property type="match status" value="1"/>
</dbReference>
<reference evidence="6 8" key="1">
    <citation type="submission" date="2015-11" db="EMBL/GenBank/DDBJ databases">
        <title>Draft Genome Sequence of the Type Strain Trueperella bernardiae LCDC 89-0504T, Isolated from Blood Culture.</title>
        <authorList>
            <person name="Bernier A.-M."/>
            <person name="Bernard K."/>
        </authorList>
    </citation>
    <scope>NUCLEOTIDE SEQUENCE [LARGE SCALE GENOMIC DNA]</scope>
    <source>
        <strain evidence="6 8">LCDC 89-0504</strain>
    </source>
</reference>
<evidence type="ECO:0000256" key="3">
    <source>
        <dbReference type="ARBA" id="ARBA00023004"/>
    </source>
</evidence>
<dbReference type="PROSITE" id="PS51296">
    <property type="entry name" value="RIESKE"/>
    <property type="match status" value="1"/>
</dbReference>